<organism evidence="2 3">
    <name type="scientific">Riccia sorocarpa</name>
    <dbReference type="NCBI Taxonomy" id="122646"/>
    <lineage>
        <taxon>Eukaryota</taxon>
        <taxon>Viridiplantae</taxon>
        <taxon>Streptophyta</taxon>
        <taxon>Embryophyta</taxon>
        <taxon>Marchantiophyta</taxon>
        <taxon>Marchantiopsida</taxon>
        <taxon>Marchantiidae</taxon>
        <taxon>Marchantiales</taxon>
        <taxon>Ricciaceae</taxon>
        <taxon>Riccia</taxon>
    </lineage>
</organism>
<name>A0ABD3H8S5_9MARC</name>
<proteinExistence type="predicted"/>
<evidence type="ECO:0000313" key="2">
    <source>
        <dbReference type="EMBL" id="KAL3687246.1"/>
    </source>
</evidence>
<sequence>MIREPKAGGAITNIIHSVTWDFGDLPTPKIPLCRLVPFCRVRQFQTSSIQTEALKKSFETQCYMEHASAFHVSPFDENGEPMFVKQEDKDKWDTLWRMESDAFDVEMLKEPAYKELANRMFSTWDGNHRVITSSHATVQYDWIQDVERCRQVLSTPLNAYKAMIGDDVYEEFEKSRLKAPPNKAWYNENMTAAVGSYILSYAEVTAAKELQPDVEAEEEKRLGKALTTKQKKDIWDAKVKEVCATWQHVVFKYATIVNPQLGPEFLEIVRELHDQLAKIEKFKREILYSVGVDRVKAFASAGIHNALKLELLRAHYSDVTMKAKFHHPESNDVDDDIRPWLAQWSLWSALELISRDIVQKIFQKRLSGEDSAEQKIDDAVEKFRFYFVETRDDFWSSLWYPVDDRQNIHVNIKRAKRIVFRFFIWHLQAEKAPSCFQMWREVDDEFSMYTKKDTFSRDLDALSDWEILNCPWWIEQRSENPKFVVDAETLCWEKVQKEEEPFDVSKDKFEDSDKKGQLEEARQLEPTPNIDGLVVDTSRTKKQREAKMKNPRSEDVEDADGQTPKGKSKPAKNPGSGKRRVRFLMFLSCWRVPPEGEHSHLALLRFFSDILGRSSKAKKGKEKEIEPSKETTKEVTKEKGRKKKDQSEDEAEIGNQQPASNDAMEHQPDSATPVVEEDQQEPTAAAREEGRQRKRAKKLSDGLRLYDGLFRADQYVDIPNQFAVLKSSLKSTVETIQANKNRTKKLPVPIIDELNKTCTAVGPMRMSGFLLNGKQSSFAADCLYLDLLSGLNLEVDDKGPPLWNVYPTDDDLPRKLMALGRSILDDRGCIIILHSGSLRSTQQITDAMDAYSTVWRPIASFDIHNEIPQFQPLHGMKVYISKVEVFCKWGADFPIPKAAGPPFDVDNSGKESALMNNYNTIAPKKLDDLGRRKCTGFVQTLLENFTKHGDIVIDFAGGWGASLQATFNCSRCCIVVEERHEAYDNMQLTLATIAKAKDNLTPESSSQPVSQTDVGTSRGKKPLGEDEI</sequence>
<evidence type="ECO:0000256" key="1">
    <source>
        <dbReference type="SAM" id="MobiDB-lite"/>
    </source>
</evidence>
<feature type="region of interest" description="Disordered" evidence="1">
    <location>
        <begin position="615"/>
        <end position="698"/>
    </location>
</feature>
<protein>
    <recommendedName>
        <fullName evidence="4">Trimethylguanosine synthase</fullName>
    </recommendedName>
</protein>
<dbReference type="Gene3D" id="3.40.50.150">
    <property type="entry name" value="Vaccinia Virus protein VP39"/>
    <property type="match status" value="1"/>
</dbReference>
<dbReference type="Proteomes" id="UP001633002">
    <property type="component" value="Unassembled WGS sequence"/>
</dbReference>
<dbReference type="AlphaFoldDB" id="A0ABD3H8S5"/>
<gene>
    <name evidence="2" type="ORF">R1sor_013555</name>
</gene>
<keyword evidence="3" id="KW-1185">Reference proteome</keyword>
<accession>A0ABD3H8S5</accession>
<feature type="compositionally biased region" description="Basic and acidic residues" evidence="1">
    <location>
        <begin position="503"/>
        <end position="523"/>
    </location>
</feature>
<evidence type="ECO:0008006" key="4">
    <source>
        <dbReference type="Google" id="ProtNLM"/>
    </source>
</evidence>
<comment type="caution">
    <text evidence="2">The sequence shown here is derived from an EMBL/GenBank/DDBJ whole genome shotgun (WGS) entry which is preliminary data.</text>
</comment>
<feature type="region of interest" description="Disordered" evidence="1">
    <location>
        <begin position="999"/>
        <end position="1028"/>
    </location>
</feature>
<feature type="region of interest" description="Disordered" evidence="1">
    <location>
        <begin position="503"/>
        <end position="577"/>
    </location>
</feature>
<feature type="compositionally biased region" description="Basic and acidic residues" evidence="1">
    <location>
        <begin position="621"/>
        <end position="638"/>
    </location>
</feature>
<dbReference type="InterPro" id="IPR029063">
    <property type="entry name" value="SAM-dependent_MTases_sf"/>
</dbReference>
<dbReference type="EMBL" id="JBJQOH010000004">
    <property type="protein sequence ID" value="KAL3687246.1"/>
    <property type="molecule type" value="Genomic_DNA"/>
</dbReference>
<evidence type="ECO:0000313" key="3">
    <source>
        <dbReference type="Proteomes" id="UP001633002"/>
    </source>
</evidence>
<feature type="compositionally biased region" description="Polar residues" evidence="1">
    <location>
        <begin position="1001"/>
        <end position="1015"/>
    </location>
</feature>
<reference evidence="2 3" key="1">
    <citation type="submission" date="2024-09" db="EMBL/GenBank/DDBJ databases">
        <title>Chromosome-scale assembly of Riccia sorocarpa.</title>
        <authorList>
            <person name="Paukszto L."/>
        </authorList>
    </citation>
    <scope>NUCLEOTIDE SEQUENCE [LARGE SCALE GENOMIC DNA]</scope>
    <source>
        <strain evidence="2">LP-2024</strain>
        <tissue evidence="2">Aerial parts of the thallus</tissue>
    </source>
</reference>
<feature type="compositionally biased region" description="Basic and acidic residues" evidence="1">
    <location>
        <begin position="543"/>
        <end position="554"/>
    </location>
</feature>